<accession>A0ABZ3IU89</accession>
<keyword evidence="2 5" id="KW-0808">Transferase</keyword>
<reference evidence="5" key="1">
    <citation type="submission" date="2024-05" db="EMBL/GenBank/DDBJ databases">
        <title>Isolation and characterization of Sporomusa carbonis sp. nov., a carboxydotrophic hydrogenogen in the genus of Sporomusa isolated from a charcoal burning pile.</title>
        <authorList>
            <person name="Boeer T."/>
            <person name="Rosenbaum F."/>
            <person name="Eysell L."/>
            <person name="Mueller V."/>
            <person name="Daniel R."/>
            <person name="Poehlein A."/>
        </authorList>
    </citation>
    <scope>NUCLEOTIDE SEQUENCE [LARGE SCALE GENOMIC DNA]</scope>
    <source>
        <strain evidence="5">DSM 10669</strain>
    </source>
</reference>
<proteinExistence type="predicted"/>
<dbReference type="RefSeq" id="WP_094603129.1">
    <property type="nucleotide sequence ID" value="NZ_CP155573.1"/>
</dbReference>
<dbReference type="Pfam" id="PF05853">
    <property type="entry name" value="BKACE"/>
    <property type="match status" value="1"/>
</dbReference>
<evidence type="ECO:0000256" key="2">
    <source>
        <dbReference type="ARBA" id="ARBA00022679"/>
    </source>
</evidence>
<dbReference type="EMBL" id="CP155573">
    <property type="protein sequence ID" value="XFO68988.1"/>
    <property type="molecule type" value="Genomic_DNA"/>
</dbReference>
<dbReference type="PANTHER" id="PTHR37418">
    <property type="entry name" value="3-KETO-5-AMINOHEXANOATE CLEAVAGE ENZYME-RELATED"/>
    <property type="match status" value="1"/>
</dbReference>
<sequence length="280" mass="30125">MKKKLIITAALCGAGTTKAQSPHVPITPDEIVADAVACAKAGAAVVHLHVRDENGKNTMATEKFVEVVGKVRKAIADEGLDIILNLTTSGSAFSEELRMAHLEALQPEMCSYDPGTMNWANSYVFLNTPAFLEKLGTKCQELQIKPEIEIFDAGMIGNIEHYIKKGFLKTPLHCQFVLDVPGGMPGNLESLSYLLPKLPQGSTWSITGIGKSHVSMMLAGLAAGCNGLRVGLEDNIFMEKGVYATNVQLVARAVEFGKMAGREIATAAEARQILGLKERQ</sequence>
<keyword evidence="4" id="KW-0862">Zinc</keyword>
<dbReference type="InterPro" id="IPR013785">
    <property type="entry name" value="Aldolase_TIM"/>
</dbReference>
<dbReference type="EC" id="2.3.1.247" evidence="5"/>
<evidence type="ECO:0000256" key="3">
    <source>
        <dbReference type="ARBA" id="ARBA00022723"/>
    </source>
</evidence>
<dbReference type="InterPro" id="IPR008567">
    <property type="entry name" value="BKACE"/>
</dbReference>
<dbReference type="Proteomes" id="UP000216752">
    <property type="component" value="Chromosome"/>
</dbReference>
<dbReference type="Gene3D" id="3.20.20.70">
    <property type="entry name" value="Aldolase class I"/>
    <property type="match status" value="1"/>
</dbReference>
<evidence type="ECO:0000256" key="1">
    <source>
        <dbReference type="ARBA" id="ARBA00001947"/>
    </source>
</evidence>
<protein>
    <submittedName>
        <fullName evidence="5">3-keto-5-aminohexanoate cleavage enzyme</fullName>
        <ecNumber evidence="5">2.3.1.247</ecNumber>
    </submittedName>
</protein>
<organism evidence="5 6">
    <name type="scientific">Sporomusa silvacetica DSM 10669</name>
    <dbReference type="NCBI Taxonomy" id="1123289"/>
    <lineage>
        <taxon>Bacteria</taxon>
        <taxon>Bacillati</taxon>
        <taxon>Bacillota</taxon>
        <taxon>Negativicutes</taxon>
        <taxon>Selenomonadales</taxon>
        <taxon>Sporomusaceae</taxon>
        <taxon>Sporomusa</taxon>
    </lineage>
</organism>
<evidence type="ECO:0000313" key="6">
    <source>
        <dbReference type="Proteomes" id="UP000216752"/>
    </source>
</evidence>
<gene>
    <name evidence="5" type="primary">kce_2</name>
    <name evidence="5" type="ORF">SPSIL_052160</name>
</gene>
<evidence type="ECO:0000313" key="5">
    <source>
        <dbReference type="EMBL" id="XFO68988.1"/>
    </source>
</evidence>
<name>A0ABZ3IU89_9FIRM</name>
<keyword evidence="5" id="KW-0012">Acyltransferase</keyword>
<dbReference type="PANTHER" id="PTHR37418:SF2">
    <property type="entry name" value="3-KETO-5-AMINOHEXANOATE CLEAVAGE ENZYME"/>
    <property type="match status" value="1"/>
</dbReference>
<keyword evidence="6" id="KW-1185">Reference proteome</keyword>
<evidence type="ECO:0000256" key="4">
    <source>
        <dbReference type="ARBA" id="ARBA00022833"/>
    </source>
</evidence>
<keyword evidence="3" id="KW-0479">Metal-binding</keyword>
<dbReference type="GO" id="GO:0016746">
    <property type="term" value="F:acyltransferase activity"/>
    <property type="evidence" value="ECO:0007669"/>
    <property type="project" value="UniProtKB-KW"/>
</dbReference>
<comment type="cofactor">
    <cofactor evidence="1">
        <name>Zn(2+)</name>
        <dbReference type="ChEBI" id="CHEBI:29105"/>
    </cofactor>
</comment>